<dbReference type="InterPro" id="IPR050597">
    <property type="entry name" value="Cytochrome_c_Oxidase_Subunit"/>
</dbReference>
<accession>A0AAW3ZLB9</accession>
<evidence type="ECO:0000313" key="10">
    <source>
        <dbReference type="Proteomes" id="UP000613768"/>
    </source>
</evidence>
<dbReference type="SUPFAM" id="SSF46626">
    <property type="entry name" value="Cytochrome c"/>
    <property type="match status" value="1"/>
</dbReference>
<dbReference type="EMBL" id="JACYTR010000035">
    <property type="protein sequence ID" value="MBD8526938.1"/>
    <property type="molecule type" value="Genomic_DNA"/>
</dbReference>
<protein>
    <submittedName>
        <fullName evidence="9">Cytochrome c</fullName>
    </submittedName>
</protein>
<dbReference type="RefSeq" id="WP_192030358.1">
    <property type="nucleotide sequence ID" value="NZ_JACYTR010000035.1"/>
</dbReference>
<evidence type="ECO:0000259" key="8">
    <source>
        <dbReference type="PROSITE" id="PS51007"/>
    </source>
</evidence>
<dbReference type="GO" id="GO:0009055">
    <property type="term" value="F:electron transfer activity"/>
    <property type="evidence" value="ECO:0007669"/>
    <property type="project" value="InterPro"/>
</dbReference>
<keyword evidence="10" id="KW-1185">Reference proteome</keyword>
<evidence type="ECO:0000256" key="6">
    <source>
        <dbReference type="PROSITE-ProRule" id="PRU00433"/>
    </source>
</evidence>
<evidence type="ECO:0000313" key="9">
    <source>
        <dbReference type="EMBL" id="MBD8526938.1"/>
    </source>
</evidence>
<dbReference type="PANTHER" id="PTHR33751">
    <property type="entry name" value="CBB3-TYPE CYTOCHROME C OXIDASE SUBUNIT FIXP"/>
    <property type="match status" value="1"/>
</dbReference>
<evidence type="ECO:0000256" key="7">
    <source>
        <dbReference type="SAM" id="SignalP"/>
    </source>
</evidence>
<evidence type="ECO:0000256" key="3">
    <source>
        <dbReference type="ARBA" id="ARBA00022723"/>
    </source>
</evidence>
<gene>
    <name evidence="9" type="ORF">IFO71_14450</name>
</gene>
<feature type="chain" id="PRO_5044002946" evidence="7">
    <location>
        <begin position="23"/>
        <end position="110"/>
    </location>
</feature>
<reference evidence="9 10" key="1">
    <citation type="submission" date="2020-09" db="EMBL/GenBank/DDBJ databases">
        <title>Pseudoxanthomonas sp. CAU 1598 isolated from sand of Yaerae Beach.</title>
        <authorList>
            <person name="Kim W."/>
        </authorList>
    </citation>
    <scope>NUCLEOTIDE SEQUENCE [LARGE SCALE GENOMIC DNA]</scope>
    <source>
        <strain evidence="9 10">CAU 1598</strain>
    </source>
</reference>
<keyword evidence="2 6" id="KW-0349">Heme</keyword>
<dbReference type="PROSITE" id="PS51007">
    <property type="entry name" value="CYTC"/>
    <property type="match status" value="1"/>
</dbReference>
<keyword evidence="3 6" id="KW-0479">Metal-binding</keyword>
<feature type="domain" description="Cytochrome c" evidence="8">
    <location>
        <begin position="24"/>
        <end position="105"/>
    </location>
</feature>
<evidence type="ECO:0000256" key="2">
    <source>
        <dbReference type="ARBA" id="ARBA00022617"/>
    </source>
</evidence>
<dbReference type="GO" id="GO:0020037">
    <property type="term" value="F:heme binding"/>
    <property type="evidence" value="ECO:0007669"/>
    <property type="project" value="InterPro"/>
</dbReference>
<dbReference type="InterPro" id="IPR009056">
    <property type="entry name" value="Cyt_c-like_dom"/>
</dbReference>
<organism evidence="9 10">
    <name type="scientific">Pseudomarimonas arenosa</name>
    <dbReference type="NCBI Taxonomy" id="2774145"/>
    <lineage>
        <taxon>Bacteria</taxon>
        <taxon>Pseudomonadati</taxon>
        <taxon>Pseudomonadota</taxon>
        <taxon>Gammaproteobacteria</taxon>
        <taxon>Lysobacterales</taxon>
        <taxon>Lysobacteraceae</taxon>
        <taxon>Pseudomarimonas</taxon>
    </lineage>
</organism>
<sequence>MNLTTRLAASLLMLLTAPLAAAQGDIEKGRNLAYTCTGCHGIEGYKNIYPHYSVPKIGGQNAEYLIAALTAYQKGERAHPTMRAQAESFSAEDIQHIAAYLASVGKETNK</sequence>
<evidence type="ECO:0000256" key="5">
    <source>
        <dbReference type="ARBA" id="ARBA00023004"/>
    </source>
</evidence>
<dbReference type="GO" id="GO:0046872">
    <property type="term" value="F:metal ion binding"/>
    <property type="evidence" value="ECO:0007669"/>
    <property type="project" value="UniProtKB-KW"/>
</dbReference>
<evidence type="ECO:0000256" key="4">
    <source>
        <dbReference type="ARBA" id="ARBA00022982"/>
    </source>
</evidence>
<keyword evidence="4" id="KW-0249">Electron transport</keyword>
<comment type="caution">
    <text evidence="9">The sequence shown here is derived from an EMBL/GenBank/DDBJ whole genome shotgun (WGS) entry which is preliminary data.</text>
</comment>
<dbReference type="InterPro" id="IPR036909">
    <property type="entry name" value="Cyt_c-like_dom_sf"/>
</dbReference>
<dbReference type="Pfam" id="PF00034">
    <property type="entry name" value="Cytochrom_C"/>
    <property type="match status" value="1"/>
</dbReference>
<name>A0AAW3ZLB9_9GAMM</name>
<keyword evidence="7" id="KW-0732">Signal</keyword>
<dbReference type="Proteomes" id="UP000613768">
    <property type="component" value="Unassembled WGS sequence"/>
</dbReference>
<feature type="signal peptide" evidence="7">
    <location>
        <begin position="1"/>
        <end position="22"/>
    </location>
</feature>
<keyword evidence="1" id="KW-0813">Transport</keyword>
<proteinExistence type="predicted"/>
<evidence type="ECO:0000256" key="1">
    <source>
        <dbReference type="ARBA" id="ARBA00022448"/>
    </source>
</evidence>
<dbReference type="Gene3D" id="1.10.760.10">
    <property type="entry name" value="Cytochrome c-like domain"/>
    <property type="match status" value="1"/>
</dbReference>
<dbReference type="PANTHER" id="PTHR33751:SF9">
    <property type="entry name" value="CYTOCHROME C4"/>
    <property type="match status" value="1"/>
</dbReference>
<dbReference type="AlphaFoldDB" id="A0AAW3ZLB9"/>
<keyword evidence="5 6" id="KW-0408">Iron</keyword>